<proteinExistence type="predicted"/>
<reference evidence="1" key="1">
    <citation type="submission" date="2019-08" db="EMBL/GenBank/DDBJ databases">
        <authorList>
            <person name="Kucharzyk K."/>
            <person name="Murdoch R.W."/>
            <person name="Higgins S."/>
            <person name="Loffler F."/>
        </authorList>
    </citation>
    <scope>NUCLEOTIDE SEQUENCE</scope>
</reference>
<protein>
    <submittedName>
        <fullName evidence="1">Uncharacterized protein</fullName>
    </submittedName>
</protein>
<dbReference type="AlphaFoldDB" id="A0A645B727"/>
<name>A0A645B727_9ZZZZ</name>
<organism evidence="1">
    <name type="scientific">bioreactor metagenome</name>
    <dbReference type="NCBI Taxonomy" id="1076179"/>
    <lineage>
        <taxon>unclassified sequences</taxon>
        <taxon>metagenomes</taxon>
        <taxon>ecological metagenomes</taxon>
    </lineage>
</organism>
<evidence type="ECO:0000313" key="1">
    <source>
        <dbReference type="EMBL" id="MPM61269.1"/>
    </source>
</evidence>
<accession>A0A645B727</accession>
<gene>
    <name evidence="1" type="ORF">SDC9_108127</name>
</gene>
<sequence>MEKIKNLDGKRVCDIAHDKKAIEIGKKDCITRITANTDGTLKVTHLRKT</sequence>
<dbReference type="EMBL" id="VSSQ01018250">
    <property type="protein sequence ID" value="MPM61269.1"/>
    <property type="molecule type" value="Genomic_DNA"/>
</dbReference>
<comment type="caution">
    <text evidence="1">The sequence shown here is derived from an EMBL/GenBank/DDBJ whole genome shotgun (WGS) entry which is preliminary data.</text>
</comment>